<dbReference type="Proteomes" id="UP001154329">
    <property type="component" value="Chromosome 2"/>
</dbReference>
<keyword evidence="1" id="KW-0472">Membrane</keyword>
<dbReference type="AlphaFoldDB" id="A0A9P0NHW8"/>
<evidence type="ECO:0000256" key="1">
    <source>
        <dbReference type="SAM" id="Phobius"/>
    </source>
</evidence>
<reference evidence="2" key="2">
    <citation type="submission" date="2022-10" db="EMBL/GenBank/DDBJ databases">
        <authorList>
            <consortium name="ENA_rothamsted_submissions"/>
            <consortium name="culmorum"/>
            <person name="King R."/>
        </authorList>
    </citation>
    <scope>NUCLEOTIDE SEQUENCE</scope>
</reference>
<evidence type="ECO:0000313" key="2">
    <source>
        <dbReference type="EMBL" id="CAH1722469.1"/>
    </source>
</evidence>
<reference evidence="2" key="1">
    <citation type="submission" date="2022-02" db="EMBL/GenBank/DDBJ databases">
        <authorList>
            <person name="King R."/>
        </authorList>
    </citation>
    <scope>NUCLEOTIDE SEQUENCE</scope>
</reference>
<gene>
    <name evidence="2" type="ORF">APHIGO_LOCUS4793</name>
</gene>
<dbReference type="EMBL" id="OU899035">
    <property type="protein sequence ID" value="CAH1722469.1"/>
    <property type="molecule type" value="Genomic_DNA"/>
</dbReference>
<accession>A0A9P0NHW8</accession>
<organism evidence="2 3">
    <name type="scientific">Aphis gossypii</name>
    <name type="common">Cotton aphid</name>
    <dbReference type="NCBI Taxonomy" id="80765"/>
    <lineage>
        <taxon>Eukaryota</taxon>
        <taxon>Metazoa</taxon>
        <taxon>Ecdysozoa</taxon>
        <taxon>Arthropoda</taxon>
        <taxon>Hexapoda</taxon>
        <taxon>Insecta</taxon>
        <taxon>Pterygota</taxon>
        <taxon>Neoptera</taxon>
        <taxon>Paraneoptera</taxon>
        <taxon>Hemiptera</taxon>
        <taxon>Sternorrhyncha</taxon>
        <taxon>Aphidomorpha</taxon>
        <taxon>Aphidoidea</taxon>
        <taxon>Aphididae</taxon>
        <taxon>Aphidini</taxon>
        <taxon>Aphis</taxon>
        <taxon>Aphis</taxon>
    </lineage>
</organism>
<evidence type="ECO:0000313" key="3">
    <source>
        <dbReference type="Proteomes" id="UP001154329"/>
    </source>
</evidence>
<feature type="transmembrane region" description="Helical" evidence="1">
    <location>
        <begin position="40"/>
        <end position="61"/>
    </location>
</feature>
<sequence length="182" mass="20779">MRCPPTPTISRPCRYCRCCGGARCEQVVHKNAHAKKINKVLKTLGVVVCNTIRNGAGIIIYARYAGPSSGSWGRGKTRKRISYNMTTTMMMMMMMILYYRGRAGRIRLYPYVYTVRVYRYTYKTTTGSSKIITYKRGFGLFYSNRGFILYYFVVSQCFGDTAICNSILYIHYTVITVSGPTT</sequence>
<name>A0A9P0NHW8_APHGO</name>
<keyword evidence="3" id="KW-1185">Reference proteome</keyword>
<feature type="transmembrane region" description="Helical" evidence="1">
    <location>
        <begin position="81"/>
        <end position="99"/>
    </location>
</feature>
<keyword evidence="1" id="KW-0812">Transmembrane</keyword>
<proteinExistence type="predicted"/>
<protein>
    <submittedName>
        <fullName evidence="2">Uncharacterized protein</fullName>
    </submittedName>
</protein>
<keyword evidence="1" id="KW-1133">Transmembrane helix</keyword>